<sequence length="262" mass="30584">DLLFVTHPDAKIVIKPINSLSISNKSFYSNQRKCESGIYQLNRTSVDTLQMSEHERYMAQLDQAFSVKQPMLAAKKPGYILKERKTEAVVHNEIIATNKEVEQLKEIMNQNIGGLLKRSCQLDTIDNCCESLSYHAQEFMKNTGYVKKKGTRFSKKDYKKYYDPTIEDEQDEEFEDYPMHQIKFQPIQLEEKIVNNLKQIKILEFGGNCGYQLEVELDQQTFTKCGQFKYFNVDLVDKQQHQQSNVVYKLVKDHKSVNIETL</sequence>
<name>A0A146K4T1_9EUKA</name>
<dbReference type="Pfam" id="PF00957">
    <property type="entry name" value="Synaptobrevin"/>
    <property type="match status" value="1"/>
</dbReference>
<dbReference type="AlphaFoldDB" id="A0A146K4T1"/>
<evidence type="ECO:0000256" key="1">
    <source>
        <dbReference type="PROSITE-ProRule" id="PRU00290"/>
    </source>
</evidence>
<protein>
    <submittedName>
        <fullName evidence="3">SNARE, putative</fullName>
    </submittedName>
</protein>
<dbReference type="PROSITE" id="PS50892">
    <property type="entry name" value="V_SNARE"/>
    <property type="match status" value="1"/>
</dbReference>
<organism evidence="3">
    <name type="scientific">Trepomonas sp. PC1</name>
    <dbReference type="NCBI Taxonomy" id="1076344"/>
    <lineage>
        <taxon>Eukaryota</taxon>
        <taxon>Metamonada</taxon>
        <taxon>Diplomonadida</taxon>
        <taxon>Hexamitidae</taxon>
        <taxon>Hexamitinae</taxon>
        <taxon>Trepomonas</taxon>
    </lineage>
</organism>
<dbReference type="EMBL" id="GDID01005960">
    <property type="protein sequence ID" value="JAP90646.1"/>
    <property type="molecule type" value="Transcribed_RNA"/>
</dbReference>
<keyword evidence="1" id="KW-0175">Coiled coil</keyword>
<evidence type="ECO:0000313" key="3">
    <source>
        <dbReference type="EMBL" id="JAP90646.1"/>
    </source>
</evidence>
<dbReference type="SUPFAM" id="SSF58038">
    <property type="entry name" value="SNARE fusion complex"/>
    <property type="match status" value="1"/>
</dbReference>
<dbReference type="Gene3D" id="1.20.5.110">
    <property type="match status" value="1"/>
</dbReference>
<dbReference type="InterPro" id="IPR042855">
    <property type="entry name" value="V_SNARE_CC"/>
</dbReference>
<reference evidence="3" key="1">
    <citation type="submission" date="2015-07" db="EMBL/GenBank/DDBJ databases">
        <title>Adaptation to a free-living lifestyle via gene acquisitions in the diplomonad Trepomonas sp. PC1.</title>
        <authorList>
            <person name="Xu F."/>
            <person name="Jerlstrom-Hultqvist J."/>
            <person name="Kolisko M."/>
            <person name="Simpson A.G.B."/>
            <person name="Roger A.J."/>
            <person name="Svard S.G."/>
            <person name="Andersson J.O."/>
        </authorList>
    </citation>
    <scope>NUCLEOTIDE SEQUENCE</scope>
    <source>
        <strain evidence="3">PC1</strain>
    </source>
</reference>
<feature type="non-terminal residue" evidence="3">
    <location>
        <position position="1"/>
    </location>
</feature>
<gene>
    <name evidence="3" type="ORF">TPC1_20055</name>
</gene>
<feature type="non-terminal residue" evidence="3">
    <location>
        <position position="262"/>
    </location>
</feature>
<proteinExistence type="predicted"/>
<accession>A0A146K4T1</accession>
<evidence type="ECO:0000259" key="2">
    <source>
        <dbReference type="PROSITE" id="PS50892"/>
    </source>
</evidence>
<feature type="domain" description="V-SNARE coiled-coil homology" evidence="2">
    <location>
        <begin position="93"/>
        <end position="160"/>
    </location>
</feature>